<proteinExistence type="predicted"/>
<evidence type="ECO:0000313" key="4">
    <source>
        <dbReference type="EMBL" id="GMT10263.1"/>
    </source>
</evidence>
<keyword evidence="1" id="KW-0862">Zinc</keyword>
<evidence type="ECO:0000259" key="3">
    <source>
        <dbReference type="PROSITE" id="PS50103"/>
    </source>
</evidence>
<dbReference type="Pfam" id="PF14608">
    <property type="entry name" value="zf-CCCH_2"/>
    <property type="match status" value="4"/>
</dbReference>
<dbReference type="PROSITE" id="PS50103">
    <property type="entry name" value="ZF_C3H1"/>
    <property type="match status" value="1"/>
</dbReference>
<feature type="compositionally biased region" description="Low complexity" evidence="2">
    <location>
        <begin position="462"/>
        <end position="471"/>
    </location>
</feature>
<dbReference type="Proteomes" id="UP001432322">
    <property type="component" value="Unassembled WGS sequence"/>
</dbReference>
<dbReference type="EMBL" id="BTSY01000001">
    <property type="protein sequence ID" value="GMT10263.1"/>
    <property type="molecule type" value="Genomic_DNA"/>
</dbReference>
<dbReference type="InterPro" id="IPR000571">
    <property type="entry name" value="Znf_CCCH"/>
</dbReference>
<feature type="zinc finger region" description="C3H1-type" evidence="1">
    <location>
        <begin position="360"/>
        <end position="381"/>
    </location>
</feature>
<reference evidence="4" key="1">
    <citation type="submission" date="2023-10" db="EMBL/GenBank/DDBJ databases">
        <title>Genome assembly of Pristionchus species.</title>
        <authorList>
            <person name="Yoshida K."/>
            <person name="Sommer R.J."/>
        </authorList>
    </citation>
    <scope>NUCLEOTIDE SEQUENCE</scope>
    <source>
        <strain evidence="4">RS5133</strain>
    </source>
</reference>
<protein>
    <recommendedName>
        <fullName evidence="3">C3H1-type domain-containing protein</fullName>
    </recommendedName>
</protein>
<sequence>MAAKDDNFLNVLRLYTCRPGFVNSYWWALQAANIHQCCQKDDNFQIPLFILEEELEKESDTHDNLATGIPSANIREFLIHLLRLALPESKISYGNYNEILREFLGRDYLLRNPLAQNRLFHELSSEIKLWIFHVLLQNSSRVVRRLTPFGSDSEGNEYFLVDGGLLYLQPGNRLDSIQKKEYDGVDETVTVEGHLRQRPQWKLLAETREDWTKAEALLKCFGGSTIANAIGNRIEEAMKMKTTKEQQSEERLAFMRLWAPITLMTENRKSRTVLNRPRTLERNVEDDCSAFDFQEMRRIFPEDPPAYTPHPHYQSYPQSNYRSVDRSKSDSKRLKTFRCMHFPQCPRSDEECHFIHPIKLCRNFSTPSCPGEFCFFLHPDCPNDGRCRNPNCPYEHRQSVPTLLRRSNSSKNNENPSMQNIVPSRTSHSTNRSPSRNSRQLRIDSPTRTGNIRSRSQRRILSRSSSNSSAVSHKEQKPQSCCYFFPRCSKSNCEFWHRKEKCNSFPNCSGMSCLFLHGECPQDRRCDNEWCPYEHYKQTPPRAVAIFKRASEKVDHRSVKETRRDDGRTMRESERMIRY</sequence>
<feature type="domain" description="C3H1-type" evidence="3">
    <location>
        <begin position="360"/>
        <end position="381"/>
    </location>
</feature>
<evidence type="ECO:0000313" key="5">
    <source>
        <dbReference type="Proteomes" id="UP001432322"/>
    </source>
</evidence>
<feature type="compositionally biased region" description="Polar residues" evidence="2">
    <location>
        <begin position="402"/>
        <end position="452"/>
    </location>
</feature>
<feature type="region of interest" description="Disordered" evidence="2">
    <location>
        <begin position="303"/>
        <end position="328"/>
    </location>
</feature>
<dbReference type="Gene3D" id="4.10.1000.30">
    <property type="match status" value="1"/>
</dbReference>
<gene>
    <name evidence="4" type="ORF">PFISCL1PPCAC_1560</name>
</gene>
<dbReference type="AlphaFoldDB" id="A0AAV5UU95"/>
<name>A0AAV5UU95_9BILA</name>
<dbReference type="Gene3D" id="4.10.1000.40">
    <property type="match status" value="1"/>
</dbReference>
<accession>A0AAV5UU95</accession>
<evidence type="ECO:0000256" key="2">
    <source>
        <dbReference type="SAM" id="MobiDB-lite"/>
    </source>
</evidence>
<feature type="region of interest" description="Disordered" evidence="2">
    <location>
        <begin position="555"/>
        <end position="579"/>
    </location>
</feature>
<organism evidence="4 5">
    <name type="scientific">Pristionchus fissidentatus</name>
    <dbReference type="NCBI Taxonomy" id="1538716"/>
    <lineage>
        <taxon>Eukaryota</taxon>
        <taxon>Metazoa</taxon>
        <taxon>Ecdysozoa</taxon>
        <taxon>Nematoda</taxon>
        <taxon>Chromadorea</taxon>
        <taxon>Rhabditida</taxon>
        <taxon>Rhabditina</taxon>
        <taxon>Diplogasteromorpha</taxon>
        <taxon>Diplogasteroidea</taxon>
        <taxon>Neodiplogasteridae</taxon>
        <taxon>Pristionchus</taxon>
    </lineage>
</organism>
<comment type="caution">
    <text evidence="4">The sequence shown here is derived from an EMBL/GenBank/DDBJ whole genome shotgun (WGS) entry which is preliminary data.</text>
</comment>
<dbReference type="GO" id="GO:0008270">
    <property type="term" value="F:zinc ion binding"/>
    <property type="evidence" value="ECO:0007669"/>
    <property type="project" value="UniProtKB-KW"/>
</dbReference>
<keyword evidence="1" id="KW-0479">Metal-binding</keyword>
<evidence type="ECO:0000256" key="1">
    <source>
        <dbReference type="PROSITE-ProRule" id="PRU00723"/>
    </source>
</evidence>
<keyword evidence="5" id="KW-1185">Reference proteome</keyword>
<feature type="region of interest" description="Disordered" evidence="2">
    <location>
        <begin position="402"/>
        <end position="472"/>
    </location>
</feature>
<dbReference type="SMART" id="SM00356">
    <property type="entry name" value="ZnF_C3H1"/>
    <property type="match status" value="3"/>
</dbReference>
<keyword evidence="1" id="KW-0863">Zinc-finger</keyword>